<dbReference type="SUPFAM" id="SSF48264">
    <property type="entry name" value="Cytochrome P450"/>
    <property type="match status" value="1"/>
</dbReference>
<keyword evidence="12 15" id="KW-0472">Membrane</keyword>
<evidence type="ECO:0000256" key="3">
    <source>
        <dbReference type="ARBA" id="ARBA00004406"/>
    </source>
</evidence>
<accession>A0A6P7GL87</accession>
<dbReference type="PROSITE" id="PS00086">
    <property type="entry name" value="CYTOCHROME_P450"/>
    <property type="match status" value="1"/>
</dbReference>
<evidence type="ECO:0000313" key="18">
    <source>
        <dbReference type="RefSeq" id="XP_028150429.1"/>
    </source>
</evidence>
<comment type="similarity">
    <text evidence="4 14">Belongs to the cytochrome P450 family.</text>
</comment>
<keyword evidence="6 13" id="KW-0479">Metal-binding</keyword>
<dbReference type="EnsemblMetazoa" id="XM_050657415.1">
    <property type="protein sequence ID" value="XP_050513372.1"/>
    <property type="gene ID" value="LOC126889289"/>
</dbReference>
<dbReference type="Proteomes" id="UP001652700">
    <property type="component" value="Unplaced"/>
</dbReference>
<evidence type="ECO:0000256" key="5">
    <source>
        <dbReference type="ARBA" id="ARBA00022617"/>
    </source>
</evidence>
<feature type="transmembrane region" description="Helical" evidence="15">
    <location>
        <begin position="6"/>
        <end position="22"/>
    </location>
</feature>
<evidence type="ECO:0000256" key="12">
    <source>
        <dbReference type="ARBA" id="ARBA00023136"/>
    </source>
</evidence>
<dbReference type="CDD" id="cd11056">
    <property type="entry name" value="CYP6-like"/>
    <property type="match status" value="1"/>
</dbReference>
<evidence type="ECO:0000256" key="1">
    <source>
        <dbReference type="ARBA" id="ARBA00001971"/>
    </source>
</evidence>
<gene>
    <name evidence="18" type="primary">LOC114343787</name>
</gene>
<evidence type="ECO:0000256" key="2">
    <source>
        <dbReference type="ARBA" id="ARBA00004174"/>
    </source>
</evidence>
<dbReference type="Pfam" id="PF00067">
    <property type="entry name" value="p450"/>
    <property type="match status" value="1"/>
</dbReference>
<evidence type="ECO:0000256" key="13">
    <source>
        <dbReference type="PIRSR" id="PIRSR602401-1"/>
    </source>
</evidence>
<dbReference type="InterPro" id="IPR017972">
    <property type="entry name" value="Cyt_P450_CS"/>
</dbReference>
<evidence type="ECO:0000256" key="4">
    <source>
        <dbReference type="ARBA" id="ARBA00010617"/>
    </source>
</evidence>
<dbReference type="PRINTS" id="PR00463">
    <property type="entry name" value="EP450I"/>
</dbReference>
<keyword evidence="5 13" id="KW-0349">Heme</keyword>
<sequence length="515" mass="59870">MYLTVFSYLALCAGILYLYLKWKFTYWKRVGLEYLEPVDLVYGNIKYMVLQKLSIGDYFRNVYNDFKAKGLKHGGIYFFFFPTYVPVDLDIVKNIFIRDFEYFVNHGVYKNEEGEPLSGHLFALEDDKWRKLRAKLSPTFTTGKIKMMFQTLCSTSKGLTEVLEEHAKFNEVLNIRDVVARFTTDVIATVGFGLECNSLKNPNEEFRHKGRKIFDLSAIERFKETLLFILPIKVVNFFNLKTFPNDVTNFFLDVIEKTVNYRETNKISRKDFMHLLLQLKNRGKVADDQFIFKQEGEKEGENFITFNELAAQCLIFWIAGYETSSTATSFALLELGRNKDIQNKLRDEIKRVLDKHNNELTYEAIQEMKYLEQVVYETLRKHPPTPNLPRKCTKDYPVPGTNVTIKKGVQVIIPILAIQNDPEIYPDPEKFDPDRFTDENKANRNPAAFLTFGEGPRYCLGARLGLMQTKVALITFIKNFQVDVHPKTKLPVKYISQRFILAMDGGIWLSVSKLK</sequence>
<dbReference type="InterPro" id="IPR002401">
    <property type="entry name" value="Cyt_P450_E_grp-I"/>
</dbReference>
<keyword evidence="8" id="KW-0492">Microsome</keyword>
<comment type="subcellular location">
    <subcellularLocation>
        <location evidence="3">Endoplasmic reticulum membrane</location>
        <topology evidence="3">Peripheral membrane protein</topology>
    </subcellularLocation>
    <subcellularLocation>
        <location evidence="2">Microsome membrane</location>
        <topology evidence="2">Peripheral membrane protein</topology>
    </subcellularLocation>
</comment>
<dbReference type="InterPro" id="IPR036396">
    <property type="entry name" value="Cyt_P450_sf"/>
</dbReference>
<evidence type="ECO:0000256" key="9">
    <source>
        <dbReference type="ARBA" id="ARBA00023002"/>
    </source>
</evidence>
<evidence type="ECO:0000256" key="15">
    <source>
        <dbReference type="SAM" id="Phobius"/>
    </source>
</evidence>
<organism evidence="18">
    <name type="scientific">Diabrotica virgifera virgifera</name>
    <name type="common">western corn rootworm</name>
    <dbReference type="NCBI Taxonomy" id="50390"/>
    <lineage>
        <taxon>Eukaryota</taxon>
        <taxon>Metazoa</taxon>
        <taxon>Ecdysozoa</taxon>
        <taxon>Arthropoda</taxon>
        <taxon>Hexapoda</taxon>
        <taxon>Insecta</taxon>
        <taxon>Pterygota</taxon>
        <taxon>Neoptera</taxon>
        <taxon>Endopterygota</taxon>
        <taxon>Coleoptera</taxon>
        <taxon>Polyphaga</taxon>
        <taxon>Cucujiformia</taxon>
        <taxon>Chrysomeloidea</taxon>
        <taxon>Chrysomelidae</taxon>
        <taxon>Galerucinae</taxon>
        <taxon>Diabroticina</taxon>
        <taxon>Diabroticites</taxon>
        <taxon>Diabrotica</taxon>
    </lineage>
</organism>
<protein>
    <submittedName>
        <fullName evidence="18">Probable cytochrome P450 6a14</fullName>
    </submittedName>
</protein>
<evidence type="ECO:0000256" key="10">
    <source>
        <dbReference type="ARBA" id="ARBA00023004"/>
    </source>
</evidence>
<dbReference type="FunFam" id="1.10.630.10:FF:000042">
    <property type="entry name" value="Cytochrome P450"/>
    <property type="match status" value="1"/>
</dbReference>
<feature type="binding site" description="axial binding residue" evidence="13">
    <location>
        <position position="459"/>
    </location>
    <ligand>
        <name>heme</name>
        <dbReference type="ChEBI" id="CHEBI:30413"/>
    </ligand>
    <ligandPart>
        <name>Fe</name>
        <dbReference type="ChEBI" id="CHEBI:18248"/>
    </ligandPart>
</feature>
<dbReference type="PRINTS" id="PR00385">
    <property type="entry name" value="P450"/>
</dbReference>
<dbReference type="RefSeq" id="XP_028150429.1">
    <property type="nucleotide sequence ID" value="XM_028294628.1"/>
</dbReference>
<keyword evidence="9 14" id="KW-0560">Oxidoreductase</keyword>
<keyword evidence="10 13" id="KW-0408">Iron</keyword>
<evidence type="ECO:0000256" key="8">
    <source>
        <dbReference type="ARBA" id="ARBA00022848"/>
    </source>
</evidence>
<dbReference type="GO" id="GO:0005789">
    <property type="term" value="C:endoplasmic reticulum membrane"/>
    <property type="evidence" value="ECO:0007669"/>
    <property type="project" value="UniProtKB-SubCell"/>
</dbReference>
<dbReference type="PANTHER" id="PTHR24292">
    <property type="entry name" value="CYTOCHROME P450"/>
    <property type="match status" value="1"/>
</dbReference>
<evidence type="ECO:0000256" key="14">
    <source>
        <dbReference type="RuleBase" id="RU000461"/>
    </source>
</evidence>
<proteinExistence type="inferred from homology"/>
<evidence type="ECO:0000256" key="6">
    <source>
        <dbReference type="ARBA" id="ARBA00022723"/>
    </source>
</evidence>
<comment type="cofactor">
    <cofactor evidence="1 13">
        <name>heme</name>
        <dbReference type="ChEBI" id="CHEBI:30413"/>
    </cofactor>
</comment>
<evidence type="ECO:0000313" key="16">
    <source>
        <dbReference type="EnsemblMetazoa" id="XP_050513372.1"/>
    </source>
</evidence>
<keyword evidence="11 14" id="KW-0503">Monooxygenase</keyword>
<dbReference type="PANTHER" id="PTHR24292:SF100">
    <property type="entry name" value="CYTOCHROME P450 6A16, ISOFORM B-RELATED"/>
    <property type="match status" value="1"/>
</dbReference>
<evidence type="ECO:0000256" key="11">
    <source>
        <dbReference type="ARBA" id="ARBA00023033"/>
    </source>
</evidence>
<dbReference type="InterPro" id="IPR050476">
    <property type="entry name" value="Insect_CytP450_Detox"/>
</dbReference>
<reference evidence="16" key="2">
    <citation type="submission" date="2025-05" db="UniProtKB">
        <authorList>
            <consortium name="EnsemblMetazoa"/>
        </authorList>
    </citation>
    <scope>IDENTIFICATION</scope>
</reference>
<dbReference type="OrthoDB" id="2789670at2759"/>
<keyword evidence="7" id="KW-0256">Endoplasmic reticulum</keyword>
<evidence type="ECO:0000256" key="7">
    <source>
        <dbReference type="ARBA" id="ARBA00022824"/>
    </source>
</evidence>
<dbReference type="FunCoup" id="A0A6P7GL87">
    <property type="interactions" value="303"/>
</dbReference>
<keyword evidence="15" id="KW-0812">Transmembrane</keyword>
<dbReference type="AlphaFoldDB" id="A0A6P7GL87"/>
<dbReference type="GO" id="GO:0020037">
    <property type="term" value="F:heme binding"/>
    <property type="evidence" value="ECO:0007669"/>
    <property type="project" value="InterPro"/>
</dbReference>
<name>A0A6P7GL87_DIAVI</name>
<evidence type="ECO:0000313" key="17">
    <source>
        <dbReference type="Proteomes" id="UP001652700"/>
    </source>
</evidence>
<dbReference type="GO" id="GO:0004497">
    <property type="term" value="F:monooxygenase activity"/>
    <property type="evidence" value="ECO:0007669"/>
    <property type="project" value="UniProtKB-KW"/>
</dbReference>
<dbReference type="Gene3D" id="1.10.630.10">
    <property type="entry name" value="Cytochrome P450"/>
    <property type="match status" value="1"/>
</dbReference>
<dbReference type="InterPro" id="IPR001128">
    <property type="entry name" value="Cyt_P450"/>
</dbReference>
<reference evidence="18" key="1">
    <citation type="submission" date="2025-04" db="UniProtKB">
        <authorList>
            <consortium name="RefSeq"/>
        </authorList>
    </citation>
    <scope>IDENTIFICATION</scope>
    <source>
        <tissue evidence="18">Whole insect</tissue>
    </source>
</reference>
<keyword evidence="15" id="KW-1133">Transmembrane helix</keyword>
<keyword evidence="17" id="KW-1185">Reference proteome</keyword>
<dbReference type="GO" id="GO:0005506">
    <property type="term" value="F:iron ion binding"/>
    <property type="evidence" value="ECO:0007669"/>
    <property type="project" value="InterPro"/>
</dbReference>
<dbReference type="InParanoid" id="A0A6P7GL87"/>
<dbReference type="GO" id="GO:0016705">
    <property type="term" value="F:oxidoreductase activity, acting on paired donors, with incorporation or reduction of molecular oxygen"/>
    <property type="evidence" value="ECO:0007669"/>
    <property type="project" value="InterPro"/>
</dbReference>